<dbReference type="RefSeq" id="WP_007571598.1">
    <property type="nucleotide sequence ID" value="NZ_AGUD01000046.1"/>
</dbReference>
<reference evidence="3 4" key="1">
    <citation type="journal article" date="2013" name="Biodegradation">
        <title>Quantitative proteomic analysis of ibuprofen-degrading Patulibacter sp. strain I11.</title>
        <authorList>
            <person name="Almeida B."/>
            <person name="Kjeldal H."/>
            <person name="Lolas I."/>
            <person name="Knudsen A.D."/>
            <person name="Carvalho G."/>
            <person name="Nielsen K.L."/>
            <person name="Barreto Crespo M.T."/>
            <person name="Stensballe A."/>
            <person name="Nielsen J.L."/>
        </authorList>
    </citation>
    <scope>NUCLEOTIDE SEQUENCE [LARGE SCALE GENOMIC DNA]</scope>
    <source>
        <strain evidence="3 4">I11</strain>
    </source>
</reference>
<protein>
    <recommendedName>
        <fullName evidence="5">Acyl-ACP thioesterase</fullName>
    </recommendedName>
</protein>
<feature type="domain" description="Acyl-ACP thioesterase N-terminal hotdog" evidence="1">
    <location>
        <begin position="17"/>
        <end position="137"/>
    </location>
</feature>
<sequence>MHVLPDDALVPFPTVGRVYQQALRVTHGDVTPLGRSRLDAIASWLQHLAFCDVVDAGVAHQAAWIARRTRIRIDRFPRFGETLELRTACSGASGLSAEWRTAIRGEHGAAVEAATLWVSVDPETWRPRPNPDEMRAVFGPSTEGRRVRVRLTHPPAPDDAPVADWHFRTADLDIAGHVNNAAYWQAAEERLRDLHPDAVVEAEIEHHGAAGAGPATIRRAGDRTWIDDADGQLCSSFLIRVLAQPAG</sequence>
<dbReference type="AlphaFoldDB" id="H0E2J0"/>
<evidence type="ECO:0008006" key="5">
    <source>
        <dbReference type="Google" id="ProtNLM"/>
    </source>
</evidence>
<keyword evidence="4" id="KW-1185">Reference proteome</keyword>
<proteinExistence type="predicted"/>
<evidence type="ECO:0000259" key="2">
    <source>
        <dbReference type="Pfam" id="PF20791"/>
    </source>
</evidence>
<gene>
    <name evidence="3" type="ORF">PAI11_10030</name>
</gene>
<name>H0E2J0_9ACTN</name>
<evidence type="ECO:0000313" key="4">
    <source>
        <dbReference type="Proteomes" id="UP000005143"/>
    </source>
</evidence>
<organism evidence="3 4">
    <name type="scientific">Patulibacter medicamentivorans</name>
    <dbReference type="NCBI Taxonomy" id="1097667"/>
    <lineage>
        <taxon>Bacteria</taxon>
        <taxon>Bacillati</taxon>
        <taxon>Actinomycetota</taxon>
        <taxon>Thermoleophilia</taxon>
        <taxon>Solirubrobacterales</taxon>
        <taxon>Patulibacteraceae</taxon>
        <taxon>Patulibacter</taxon>
    </lineage>
</organism>
<dbReference type="InterPro" id="IPR029069">
    <property type="entry name" value="HotDog_dom_sf"/>
</dbReference>
<evidence type="ECO:0000313" key="3">
    <source>
        <dbReference type="EMBL" id="EHN12100.1"/>
    </source>
</evidence>
<comment type="caution">
    <text evidence="3">The sequence shown here is derived from an EMBL/GenBank/DDBJ whole genome shotgun (WGS) entry which is preliminary data.</text>
</comment>
<dbReference type="Pfam" id="PF01643">
    <property type="entry name" value="Acyl-ACP_TE"/>
    <property type="match status" value="1"/>
</dbReference>
<dbReference type="InterPro" id="IPR002864">
    <property type="entry name" value="Acyl-ACP_thioesterase_NHD"/>
</dbReference>
<evidence type="ECO:0000259" key="1">
    <source>
        <dbReference type="Pfam" id="PF01643"/>
    </source>
</evidence>
<dbReference type="EMBL" id="AGUD01000046">
    <property type="protein sequence ID" value="EHN12100.1"/>
    <property type="molecule type" value="Genomic_DNA"/>
</dbReference>
<dbReference type="SUPFAM" id="SSF54637">
    <property type="entry name" value="Thioesterase/thiol ester dehydrase-isomerase"/>
    <property type="match status" value="1"/>
</dbReference>
<dbReference type="Gene3D" id="3.10.129.10">
    <property type="entry name" value="Hotdog Thioesterase"/>
    <property type="match status" value="1"/>
</dbReference>
<dbReference type="InterPro" id="IPR049427">
    <property type="entry name" value="Acyl-ACP_TE_C"/>
</dbReference>
<dbReference type="Proteomes" id="UP000005143">
    <property type="component" value="Unassembled WGS sequence"/>
</dbReference>
<feature type="domain" description="Acyl-ACP thioesterase-like C-terminal" evidence="2">
    <location>
        <begin position="162"/>
        <end position="191"/>
    </location>
</feature>
<dbReference type="GO" id="GO:0016790">
    <property type="term" value="F:thiolester hydrolase activity"/>
    <property type="evidence" value="ECO:0007669"/>
    <property type="project" value="InterPro"/>
</dbReference>
<accession>H0E2J0</accession>
<dbReference type="GO" id="GO:0006633">
    <property type="term" value="P:fatty acid biosynthetic process"/>
    <property type="evidence" value="ECO:0007669"/>
    <property type="project" value="InterPro"/>
</dbReference>
<dbReference type="Pfam" id="PF20791">
    <property type="entry name" value="Acyl-ACP_TE_C"/>
    <property type="match status" value="1"/>
</dbReference>